<dbReference type="Pfam" id="PF02597">
    <property type="entry name" value="ThiS"/>
    <property type="match status" value="1"/>
</dbReference>
<dbReference type="EMBL" id="JBHUMA010000006">
    <property type="protein sequence ID" value="MFD2599618.1"/>
    <property type="molecule type" value="Genomic_DNA"/>
</dbReference>
<gene>
    <name evidence="1" type="primary">thiS</name>
    <name evidence="1" type="ORF">ACFSQ3_11700</name>
</gene>
<protein>
    <submittedName>
        <fullName evidence="1">Sulfur carrier protein ThiS</fullName>
    </submittedName>
</protein>
<organism evidence="1 2">
    <name type="scientific">Sphingobacterium corticis</name>
    <dbReference type="NCBI Taxonomy" id="1812823"/>
    <lineage>
        <taxon>Bacteria</taxon>
        <taxon>Pseudomonadati</taxon>
        <taxon>Bacteroidota</taxon>
        <taxon>Sphingobacteriia</taxon>
        <taxon>Sphingobacteriales</taxon>
        <taxon>Sphingobacteriaceae</taxon>
        <taxon>Sphingobacterium</taxon>
    </lineage>
</organism>
<keyword evidence="2" id="KW-1185">Reference proteome</keyword>
<dbReference type="CDD" id="cd00565">
    <property type="entry name" value="Ubl_ThiS"/>
    <property type="match status" value="1"/>
</dbReference>
<dbReference type="SUPFAM" id="SSF54285">
    <property type="entry name" value="MoaD/ThiS"/>
    <property type="match status" value="1"/>
</dbReference>
<name>A0ABW5NNQ0_9SPHI</name>
<accession>A0ABW5NNQ0</accession>
<evidence type="ECO:0000313" key="2">
    <source>
        <dbReference type="Proteomes" id="UP001597393"/>
    </source>
</evidence>
<dbReference type="PANTHER" id="PTHR34472">
    <property type="entry name" value="SULFUR CARRIER PROTEIN THIS"/>
    <property type="match status" value="1"/>
</dbReference>
<dbReference type="PANTHER" id="PTHR34472:SF1">
    <property type="entry name" value="SULFUR CARRIER PROTEIN THIS"/>
    <property type="match status" value="1"/>
</dbReference>
<dbReference type="Proteomes" id="UP001597393">
    <property type="component" value="Unassembled WGS sequence"/>
</dbReference>
<reference evidence="2" key="1">
    <citation type="journal article" date="2019" name="Int. J. Syst. Evol. Microbiol.">
        <title>The Global Catalogue of Microorganisms (GCM) 10K type strain sequencing project: providing services to taxonomists for standard genome sequencing and annotation.</title>
        <authorList>
            <consortium name="The Broad Institute Genomics Platform"/>
            <consortium name="The Broad Institute Genome Sequencing Center for Infectious Disease"/>
            <person name="Wu L."/>
            <person name="Ma J."/>
        </authorList>
    </citation>
    <scope>NUCLEOTIDE SEQUENCE [LARGE SCALE GENOMIC DNA]</scope>
    <source>
        <strain evidence="2">KCTC 42248</strain>
    </source>
</reference>
<sequence>MTVTINQQTRFFEHPPANLSDLVESETKGKTRGIAVAINDQVVPKAIWIETILQENDQILIISATQGG</sequence>
<dbReference type="InterPro" id="IPR010035">
    <property type="entry name" value="Thi_S"/>
</dbReference>
<dbReference type="InterPro" id="IPR003749">
    <property type="entry name" value="ThiS/MoaD-like"/>
</dbReference>
<comment type="caution">
    <text evidence="1">The sequence shown here is derived from an EMBL/GenBank/DDBJ whole genome shotgun (WGS) entry which is preliminary data.</text>
</comment>
<dbReference type="NCBIfam" id="TIGR01683">
    <property type="entry name" value="thiS"/>
    <property type="match status" value="1"/>
</dbReference>
<evidence type="ECO:0000313" key="1">
    <source>
        <dbReference type="EMBL" id="MFD2599618.1"/>
    </source>
</evidence>
<dbReference type="InterPro" id="IPR012675">
    <property type="entry name" value="Beta-grasp_dom_sf"/>
</dbReference>
<dbReference type="InterPro" id="IPR016155">
    <property type="entry name" value="Mopterin_synth/thiamin_S_b"/>
</dbReference>
<proteinExistence type="predicted"/>
<dbReference type="Gene3D" id="3.10.20.30">
    <property type="match status" value="1"/>
</dbReference>